<dbReference type="Pfam" id="PF07963">
    <property type="entry name" value="N_methyl"/>
    <property type="match status" value="1"/>
</dbReference>
<name>A0A1I1IJF7_RUMAL</name>
<gene>
    <name evidence="7" type="ORF">SAMN02910406_01608</name>
</gene>
<dbReference type="EMBL" id="FOKQ01000011">
    <property type="protein sequence ID" value="SFC36414.1"/>
    <property type="molecule type" value="Genomic_DNA"/>
</dbReference>
<evidence type="ECO:0000313" key="7">
    <source>
        <dbReference type="EMBL" id="SFC36414.1"/>
    </source>
</evidence>
<feature type="transmembrane region" description="Helical" evidence="6">
    <location>
        <begin position="13"/>
        <end position="35"/>
    </location>
</feature>
<keyword evidence="5 6" id="KW-0472">Membrane</keyword>
<evidence type="ECO:0000256" key="5">
    <source>
        <dbReference type="ARBA" id="ARBA00023136"/>
    </source>
</evidence>
<reference evidence="7 8" key="1">
    <citation type="submission" date="2016-10" db="EMBL/GenBank/DDBJ databases">
        <authorList>
            <person name="de Groot N.N."/>
        </authorList>
    </citation>
    <scope>NUCLEOTIDE SEQUENCE [LARGE SCALE GENOMIC DNA]</scope>
    <source>
        <strain evidence="7 8">AR67</strain>
    </source>
</reference>
<dbReference type="InterPro" id="IPR012902">
    <property type="entry name" value="N_methyl_site"/>
</dbReference>
<evidence type="ECO:0000256" key="2">
    <source>
        <dbReference type="ARBA" id="ARBA00022481"/>
    </source>
</evidence>
<keyword evidence="3 6" id="KW-0812">Transmembrane</keyword>
<accession>A0A1I1IJF7</accession>
<dbReference type="Proteomes" id="UP000182192">
    <property type="component" value="Unassembled WGS sequence"/>
</dbReference>
<keyword evidence="4 6" id="KW-1133">Transmembrane helix</keyword>
<protein>
    <submittedName>
        <fullName evidence="7">Type IV pilus assembly protein PilA</fullName>
    </submittedName>
</protein>
<evidence type="ECO:0000256" key="1">
    <source>
        <dbReference type="ARBA" id="ARBA00004167"/>
    </source>
</evidence>
<dbReference type="RefSeq" id="WP_074961053.1">
    <property type="nucleotide sequence ID" value="NZ_FOKQ01000011.1"/>
</dbReference>
<dbReference type="NCBIfam" id="TIGR02532">
    <property type="entry name" value="IV_pilin_GFxxxE"/>
    <property type="match status" value="1"/>
</dbReference>
<dbReference type="SUPFAM" id="SSF54523">
    <property type="entry name" value="Pili subunits"/>
    <property type="match status" value="1"/>
</dbReference>
<evidence type="ECO:0000256" key="3">
    <source>
        <dbReference type="ARBA" id="ARBA00022692"/>
    </source>
</evidence>
<proteinExistence type="predicted"/>
<dbReference type="OrthoDB" id="1822942at2"/>
<evidence type="ECO:0000256" key="4">
    <source>
        <dbReference type="ARBA" id="ARBA00022989"/>
    </source>
</evidence>
<comment type="subcellular location">
    <subcellularLocation>
        <location evidence="1">Membrane</location>
        <topology evidence="1">Single-pass membrane protein</topology>
    </subcellularLocation>
</comment>
<dbReference type="AlphaFoldDB" id="A0A1I1IJF7"/>
<organism evidence="7 8">
    <name type="scientific">Ruminococcus albus</name>
    <dbReference type="NCBI Taxonomy" id="1264"/>
    <lineage>
        <taxon>Bacteria</taxon>
        <taxon>Bacillati</taxon>
        <taxon>Bacillota</taxon>
        <taxon>Clostridia</taxon>
        <taxon>Eubacteriales</taxon>
        <taxon>Oscillospiraceae</taxon>
        <taxon>Ruminococcus</taxon>
    </lineage>
</organism>
<evidence type="ECO:0000313" key="8">
    <source>
        <dbReference type="Proteomes" id="UP000182192"/>
    </source>
</evidence>
<dbReference type="GO" id="GO:0016020">
    <property type="term" value="C:membrane"/>
    <property type="evidence" value="ECO:0007669"/>
    <property type="project" value="UniProtKB-SubCell"/>
</dbReference>
<dbReference type="PANTHER" id="PTHR30093:SF44">
    <property type="entry name" value="TYPE II SECRETION SYSTEM CORE PROTEIN G"/>
    <property type="match status" value="1"/>
</dbReference>
<dbReference type="PANTHER" id="PTHR30093">
    <property type="entry name" value="GENERAL SECRETION PATHWAY PROTEIN G"/>
    <property type="match status" value="1"/>
</dbReference>
<evidence type="ECO:0000256" key="6">
    <source>
        <dbReference type="SAM" id="Phobius"/>
    </source>
</evidence>
<dbReference type="PROSITE" id="PS00409">
    <property type="entry name" value="PROKAR_NTER_METHYL"/>
    <property type="match status" value="1"/>
</dbReference>
<dbReference type="InterPro" id="IPR045584">
    <property type="entry name" value="Pilin-like"/>
</dbReference>
<sequence length="169" mass="18734">MKTNKKGFTLVELVVVITIIGILAAILVPTLMGYIKKSRLRTANASAKVAYNVFTGTIGKYLCDENDTEISRIAKKIEEKGLEIDCRGSTPAPDIEFTRVIYDSITTNGEGSGIMYIGKFDNPRNRDGEDKSYFVQWIVSPGDEMVGQYPDPAYEVSDVPEYMTFKPAS</sequence>
<dbReference type="Gene3D" id="3.30.700.10">
    <property type="entry name" value="Glycoprotein, Type 4 Pilin"/>
    <property type="match status" value="1"/>
</dbReference>
<keyword evidence="2" id="KW-0488">Methylation</keyword>